<evidence type="ECO:0000313" key="2">
    <source>
        <dbReference type="EMBL" id="KAG5562499.1"/>
    </source>
</evidence>
<dbReference type="EMBL" id="JACTNZ010000002">
    <property type="protein sequence ID" value="KAG5562499.1"/>
    <property type="molecule type" value="Genomic_DNA"/>
</dbReference>
<gene>
    <name evidence="2" type="ORF">RHGRI_005280</name>
</gene>
<dbReference type="AlphaFoldDB" id="A0AAV6LDK3"/>
<keyword evidence="3" id="KW-1185">Reference proteome</keyword>
<dbReference type="Proteomes" id="UP000823749">
    <property type="component" value="Chromosome 2"/>
</dbReference>
<reference evidence="2" key="1">
    <citation type="submission" date="2020-08" db="EMBL/GenBank/DDBJ databases">
        <title>Plant Genome Project.</title>
        <authorList>
            <person name="Zhang R.-G."/>
        </authorList>
    </citation>
    <scope>NUCLEOTIDE SEQUENCE</scope>
    <source>
        <strain evidence="2">WSP0</strain>
        <tissue evidence="2">Leaf</tissue>
    </source>
</reference>
<feature type="region of interest" description="Disordered" evidence="1">
    <location>
        <begin position="174"/>
        <end position="203"/>
    </location>
</feature>
<accession>A0AAV6LDK3</accession>
<sequence length="203" mass="22900">MVVFEPYTDRRQVVADIVFYTGCIRAMAVLEPYLPDRLLRQFGMVQLVPGPPLVPLRGSRGANSHSYSVVYAYTYGQRENWRDHVMTAEKRVPIQPGVLWESHPDYLPWFSTVSHLRVSPHPVEVPYTESAKERNAAALAILNSVLGGTRATTLTCPYELRQALVEVRRTLRGPEAAEASRAGPSSEAAEASRYTRCRRRDRT</sequence>
<protein>
    <submittedName>
        <fullName evidence="2">Uncharacterized protein</fullName>
    </submittedName>
</protein>
<evidence type="ECO:0000256" key="1">
    <source>
        <dbReference type="SAM" id="MobiDB-lite"/>
    </source>
</evidence>
<organism evidence="2 3">
    <name type="scientific">Rhododendron griersonianum</name>
    <dbReference type="NCBI Taxonomy" id="479676"/>
    <lineage>
        <taxon>Eukaryota</taxon>
        <taxon>Viridiplantae</taxon>
        <taxon>Streptophyta</taxon>
        <taxon>Embryophyta</taxon>
        <taxon>Tracheophyta</taxon>
        <taxon>Spermatophyta</taxon>
        <taxon>Magnoliopsida</taxon>
        <taxon>eudicotyledons</taxon>
        <taxon>Gunneridae</taxon>
        <taxon>Pentapetalae</taxon>
        <taxon>asterids</taxon>
        <taxon>Ericales</taxon>
        <taxon>Ericaceae</taxon>
        <taxon>Ericoideae</taxon>
        <taxon>Rhodoreae</taxon>
        <taxon>Rhododendron</taxon>
    </lineage>
</organism>
<name>A0AAV6LDK3_9ERIC</name>
<comment type="caution">
    <text evidence="2">The sequence shown here is derived from an EMBL/GenBank/DDBJ whole genome shotgun (WGS) entry which is preliminary data.</text>
</comment>
<proteinExistence type="predicted"/>
<evidence type="ECO:0000313" key="3">
    <source>
        <dbReference type="Proteomes" id="UP000823749"/>
    </source>
</evidence>